<evidence type="ECO:0000313" key="9">
    <source>
        <dbReference type="EMBL" id="EHO68822.1"/>
    </source>
</evidence>
<dbReference type="STRING" id="883158.HMPREF9140_01424"/>
<dbReference type="EMBL" id="AGWK01000039">
    <property type="protein sequence ID" value="EHO68822.1"/>
    <property type="molecule type" value="Genomic_DNA"/>
</dbReference>
<reference evidence="9 10" key="1">
    <citation type="submission" date="2011-12" db="EMBL/GenBank/DDBJ databases">
        <title>The Genome Sequence of Prevotella micans F0438.</title>
        <authorList>
            <consortium name="The Broad Institute Genome Sequencing Platform"/>
            <person name="Earl A."/>
            <person name="Ward D."/>
            <person name="Feldgarden M."/>
            <person name="Gevers D."/>
            <person name="Izard J."/>
            <person name="Baranova O.V."/>
            <person name="Blanton J.M."/>
            <person name="Wade W.G."/>
            <person name="Dewhirst F.E."/>
            <person name="Young S.K."/>
            <person name="Zeng Q."/>
            <person name="Gargeya S."/>
            <person name="Fitzgerald M."/>
            <person name="Haas B."/>
            <person name="Abouelleil A."/>
            <person name="Alvarado L."/>
            <person name="Arachchi H.M."/>
            <person name="Berlin A."/>
            <person name="Chapman S.B."/>
            <person name="Gearin G."/>
            <person name="Goldberg J."/>
            <person name="Griggs A."/>
            <person name="Gujja S."/>
            <person name="Hansen M."/>
            <person name="Heiman D."/>
            <person name="Howarth C."/>
            <person name="Larimer J."/>
            <person name="Lui A."/>
            <person name="MacDonald P.J.P."/>
            <person name="McCowen C."/>
            <person name="Montmayeur A."/>
            <person name="Murphy C."/>
            <person name="Neiman D."/>
            <person name="Pearson M."/>
            <person name="Priest M."/>
            <person name="Roberts A."/>
            <person name="Saif S."/>
            <person name="Shea T."/>
            <person name="Sisk P."/>
            <person name="Stolte C."/>
            <person name="Sykes S."/>
            <person name="Wortman J."/>
            <person name="Nusbaum C."/>
            <person name="Birren B."/>
        </authorList>
    </citation>
    <scope>NUCLEOTIDE SEQUENCE [LARGE SCALE GENOMIC DNA]</scope>
    <source>
        <strain evidence="9 10">F0438</strain>
    </source>
</reference>
<dbReference type="InterPro" id="IPR037294">
    <property type="entry name" value="ABC_BtuC-like"/>
</dbReference>
<dbReference type="InterPro" id="IPR000522">
    <property type="entry name" value="ABC_transptr_permease_BtuC"/>
</dbReference>
<dbReference type="GO" id="GO:0022857">
    <property type="term" value="F:transmembrane transporter activity"/>
    <property type="evidence" value="ECO:0007669"/>
    <property type="project" value="InterPro"/>
</dbReference>
<dbReference type="AlphaFoldDB" id="H1Q3D6"/>
<keyword evidence="10" id="KW-1185">Reference proteome</keyword>
<feature type="transmembrane region" description="Helical" evidence="8">
    <location>
        <begin position="62"/>
        <end position="82"/>
    </location>
</feature>
<evidence type="ECO:0000256" key="8">
    <source>
        <dbReference type="SAM" id="Phobius"/>
    </source>
</evidence>
<evidence type="ECO:0000256" key="3">
    <source>
        <dbReference type="ARBA" id="ARBA00022448"/>
    </source>
</evidence>
<dbReference type="HOGENOM" id="CLU_013016_0_0_10"/>
<feature type="transmembrane region" description="Helical" evidence="8">
    <location>
        <begin position="244"/>
        <end position="273"/>
    </location>
</feature>
<proteinExistence type="inferred from homology"/>
<comment type="similarity">
    <text evidence="2">Belongs to the binding-protein-dependent transport system permease family. FecCD subfamily.</text>
</comment>
<keyword evidence="6 8" id="KW-1133">Transmembrane helix</keyword>
<dbReference type="Pfam" id="PF01032">
    <property type="entry name" value="FecCD"/>
    <property type="match status" value="1"/>
</dbReference>
<evidence type="ECO:0000256" key="2">
    <source>
        <dbReference type="ARBA" id="ARBA00007935"/>
    </source>
</evidence>
<feature type="transmembrane region" description="Helical" evidence="8">
    <location>
        <begin position="123"/>
        <end position="145"/>
    </location>
</feature>
<dbReference type="Gene3D" id="1.10.3470.10">
    <property type="entry name" value="ABC transporter involved in vitamin B12 uptake, BtuC"/>
    <property type="match status" value="1"/>
</dbReference>
<feature type="transmembrane region" description="Helical" evidence="8">
    <location>
        <begin position="196"/>
        <end position="218"/>
    </location>
</feature>
<dbReference type="eggNOG" id="COG0609">
    <property type="taxonomic scope" value="Bacteria"/>
</dbReference>
<keyword evidence="4" id="KW-1003">Cell membrane</keyword>
<sequence>MKKSTVLFIFLAIIIILLAVFNLLAGSVDIPASDVFRILTGQFGGKESWRFIILESRLPQTLAALLSGSALAASGLLLQTAFRNPLAGPDVFGINSGASLGVAIVMFATGGSMSAMLFTATGFMAILLAAFAGAIGVSALILFLSTLVRSNVLLLIIGLMVGYVASSAVSLLNFFATEDGVRRYVLWGMGNFGGLSLTHLPLFSATILLSLLGSFVLVKPLNAMLLGVNYAESLGINTRRTRNILLIVTGLLTAIVTAFCGPISFIGLAVPHIARLIFATDNHRLLLPGTLLSGSAVTLLCNLLCTFPGIAGILPINSITPLLGAPVIIYVLLKLGAKSNS</sequence>
<dbReference type="CDD" id="cd06550">
    <property type="entry name" value="TM_ABC_iron-siderophores_like"/>
    <property type="match status" value="1"/>
</dbReference>
<feature type="transmembrane region" description="Helical" evidence="8">
    <location>
        <begin position="152"/>
        <end position="176"/>
    </location>
</feature>
<keyword evidence="3" id="KW-0813">Transport</keyword>
<dbReference type="PATRIC" id="fig|883158.3.peg.1418"/>
<evidence type="ECO:0000256" key="1">
    <source>
        <dbReference type="ARBA" id="ARBA00004651"/>
    </source>
</evidence>
<evidence type="ECO:0000256" key="7">
    <source>
        <dbReference type="ARBA" id="ARBA00023136"/>
    </source>
</evidence>
<feature type="transmembrane region" description="Helical" evidence="8">
    <location>
        <begin position="285"/>
        <end position="305"/>
    </location>
</feature>
<dbReference type="Proteomes" id="UP000016023">
    <property type="component" value="Unassembled WGS sequence"/>
</dbReference>
<dbReference type="GO" id="GO:0033214">
    <property type="term" value="P:siderophore-iron import into cell"/>
    <property type="evidence" value="ECO:0007669"/>
    <property type="project" value="TreeGrafter"/>
</dbReference>
<dbReference type="GO" id="GO:0005886">
    <property type="term" value="C:plasma membrane"/>
    <property type="evidence" value="ECO:0007669"/>
    <property type="project" value="UniProtKB-SubCell"/>
</dbReference>
<keyword evidence="5 8" id="KW-0812">Transmembrane</keyword>
<dbReference type="PANTHER" id="PTHR30472">
    <property type="entry name" value="FERRIC ENTEROBACTIN TRANSPORT SYSTEM PERMEASE PROTEIN"/>
    <property type="match status" value="1"/>
</dbReference>
<comment type="caution">
    <text evidence="9">The sequence shown here is derived from an EMBL/GenBank/DDBJ whole genome shotgun (WGS) entry which is preliminary data.</text>
</comment>
<evidence type="ECO:0000313" key="10">
    <source>
        <dbReference type="Proteomes" id="UP000016023"/>
    </source>
</evidence>
<dbReference type="SUPFAM" id="SSF81345">
    <property type="entry name" value="ABC transporter involved in vitamin B12 uptake, BtuC"/>
    <property type="match status" value="1"/>
</dbReference>
<evidence type="ECO:0008006" key="11">
    <source>
        <dbReference type="Google" id="ProtNLM"/>
    </source>
</evidence>
<protein>
    <recommendedName>
        <fullName evidence="11">Iron ABC transporter permease</fullName>
    </recommendedName>
</protein>
<keyword evidence="7 8" id="KW-0472">Membrane</keyword>
<evidence type="ECO:0000256" key="4">
    <source>
        <dbReference type="ARBA" id="ARBA00022475"/>
    </source>
</evidence>
<accession>H1Q3D6</accession>
<name>H1Q3D6_9BACT</name>
<feature type="transmembrane region" description="Helical" evidence="8">
    <location>
        <begin position="312"/>
        <end position="333"/>
    </location>
</feature>
<evidence type="ECO:0000256" key="5">
    <source>
        <dbReference type="ARBA" id="ARBA00022692"/>
    </source>
</evidence>
<dbReference type="PANTHER" id="PTHR30472:SF41">
    <property type="entry name" value="TRANSPORT SYSTEM PERMEASE PROTEIN"/>
    <property type="match status" value="1"/>
</dbReference>
<feature type="transmembrane region" description="Helical" evidence="8">
    <location>
        <begin position="94"/>
        <end position="117"/>
    </location>
</feature>
<dbReference type="RefSeq" id="WP_006952900.1">
    <property type="nucleotide sequence ID" value="NZ_JH594522.1"/>
</dbReference>
<comment type="subcellular location">
    <subcellularLocation>
        <location evidence="1">Cell membrane</location>
        <topology evidence="1">Multi-pass membrane protein</topology>
    </subcellularLocation>
</comment>
<gene>
    <name evidence="9" type="ORF">HMPREF9140_01424</name>
</gene>
<organism evidence="9 10">
    <name type="scientific">Prevotella micans F0438</name>
    <dbReference type="NCBI Taxonomy" id="883158"/>
    <lineage>
        <taxon>Bacteria</taxon>
        <taxon>Pseudomonadati</taxon>
        <taxon>Bacteroidota</taxon>
        <taxon>Bacteroidia</taxon>
        <taxon>Bacteroidales</taxon>
        <taxon>Prevotellaceae</taxon>
        <taxon>Prevotella</taxon>
    </lineage>
</organism>
<evidence type="ECO:0000256" key="6">
    <source>
        <dbReference type="ARBA" id="ARBA00022989"/>
    </source>
</evidence>